<comment type="caution">
    <text evidence="1">The sequence shown here is derived from an EMBL/GenBank/DDBJ whole genome shotgun (WGS) entry which is preliminary data.</text>
</comment>
<evidence type="ECO:0000313" key="1">
    <source>
        <dbReference type="EMBL" id="ETJ02223.1"/>
    </source>
</evidence>
<reference evidence="1 2" key="1">
    <citation type="submission" date="2013-12" db="EMBL/GenBank/DDBJ databases">
        <title>A Varibaculum cambriense genome reconstructed from a premature infant gut community with otherwise low bacterial novelty that shifts toward anaerobic metabolism during the third week of life.</title>
        <authorList>
            <person name="Brown C.T."/>
            <person name="Sharon I."/>
            <person name="Thomas B.C."/>
            <person name="Castelle C.J."/>
            <person name="Morowitz M.J."/>
            <person name="Banfield J.F."/>
        </authorList>
    </citation>
    <scope>NUCLEOTIDE SEQUENCE [LARGE SCALE GENOMIC DNA]</scope>
    <source>
        <strain evidence="2">DORA_12</strain>
    </source>
</reference>
<dbReference type="Proteomes" id="UP000018852">
    <property type="component" value="Unassembled WGS sequence"/>
</dbReference>
<name>W1V879_9ACTO</name>
<organism evidence="1 2">
    <name type="scientific">Actinomyces urogenitalis DORA_12</name>
    <dbReference type="NCBI Taxonomy" id="1403939"/>
    <lineage>
        <taxon>Bacteria</taxon>
        <taxon>Bacillati</taxon>
        <taxon>Actinomycetota</taxon>
        <taxon>Actinomycetes</taxon>
        <taxon>Actinomycetales</taxon>
        <taxon>Actinomycetaceae</taxon>
        <taxon>Actinomyces</taxon>
    </lineage>
</organism>
<sequence length="90" mass="9604">MSLCERSRRRRQPPLCAGVPSCRSRKDHVLTVALLGTGLIGRPLREPCPPDIAFFTGLAAALGDGYGLVGPHLPSSGSPGAWLLRRRTDA</sequence>
<accession>W1V879</accession>
<dbReference type="AlphaFoldDB" id="W1V879"/>
<gene>
    <name evidence="1" type="ORF">Q605_AUC01001G0002</name>
</gene>
<protein>
    <submittedName>
        <fullName evidence="1">Uncharacterized protein</fullName>
    </submittedName>
</protein>
<dbReference type="EMBL" id="AZLV01001001">
    <property type="protein sequence ID" value="ETJ02223.1"/>
    <property type="molecule type" value="Genomic_DNA"/>
</dbReference>
<evidence type="ECO:0000313" key="2">
    <source>
        <dbReference type="Proteomes" id="UP000018852"/>
    </source>
</evidence>
<proteinExistence type="predicted"/>